<accession>A0ABX8VA86</accession>
<sequence length="202" mass="23243">MDLFNNKPSNETNLLPYDGTVHHYGTVFTKKEADYYLDYLLNSIEWKNDEAIIFGKLITTKRKVAWYAEQPFEYTYSKITKKALPFTPTLTKLKNSVEEHTGETYNSCLLNLYHDGSEGMAWHSDAEKDLKKNGAIASVSFGAARKFAFKHKQDKTTVSVILEHGSLLVMKGNTQTHWLHRLPPTKRVNTPRVNLTFRTIIR</sequence>
<dbReference type="Proteomes" id="UP000825381">
    <property type="component" value="Chromosome"/>
</dbReference>
<keyword evidence="2" id="KW-0223">Dioxygenase</keyword>
<keyword evidence="2" id="KW-0560">Oxidoreductase</keyword>
<dbReference type="InterPro" id="IPR032854">
    <property type="entry name" value="ALKBH3"/>
</dbReference>
<dbReference type="InterPro" id="IPR005123">
    <property type="entry name" value="Oxoglu/Fe-dep_dioxygenase_dom"/>
</dbReference>
<dbReference type="PANTHER" id="PTHR31212">
    <property type="entry name" value="ALPHA-KETOGLUTARATE-DEPENDENT DIOXYGENASE ALKB HOMOLOG 3"/>
    <property type="match status" value="1"/>
</dbReference>
<dbReference type="Gene3D" id="2.60.120.590">
    <property type="entry name" value="Alpha-ketoglutarate-dependent dioxygenase AlkB-like"/>
    <property type="match status" value="1"/>
</dbReference>
<dbReference type="PANTHER" id="PTHR31212:SF4">
    <property type="entry name" value="ALPHA-KETOGLUTARATE-DEPENDENT DIOXYGENASE ALKB HOMOLOG 3"/>
    <property type="match status" value="1"/>
</dbReference>
<organism evidence="2 3">
    <name type="scientific">Flavobacterium litorale</name>
    <dbReference type="NCBI Taxonomy" id="2856519"/>
    <lineage>
        <taxon>Bacteria</taxon>
        <taxon>Pseudomonadati</taxon>
        <taxon>Bacteroidota</taxon>
        <taxon>Flavobacteriia</taxon>
        <taxon>Flavobacteriales</taxon>
        <taxon>Flavobacteriaceae</taxon>
        <taxon>Flavobacterium</taxon>
    </lineage>
</organism>
<dbReference type="InterPro" id="IPR027450">
    <property type="entry name" value="AlkB-like"/>
</dbReference>
<name>A0ABX8VA86_9FLAO</name>
<evidence type="ECO:0000259" key="1">
    <source>
        <dbReference type="PROSITE" id="PS51471"/>
    </source>
</evidence>
<evidence type="ECO:0000313" key="3">
    <source>
        <dbReference type="Proteomes" id="UP000825381"/>
    </source>
</evidence>
<dbReference type="InterPro" id="IPR037151">
    <property type="entry name" value="AlkB-like_sf"/>
</dbReference>
<dbReference type="RefSeq" id="WP_220641772.1">
    <property type="nucleotide sequence ID" value="NZ_CP080429.1"/>
</dbReference>
<evidence type="ECO:0000313" key="2">
    <source>
        <dbReference type="EMBL" id="QYJ69437.1"/>
    </source>
</evidence>
<reference evidence="2 3" key="1">
    <citation type="submission" date="2021-07" db="EMBL/GenBank/DDBJ databases">
        <title>Flavobacterium WSW3-B6 sp.nov, isolated from seaweed.</title>
        <authorList>
            <person name="Muhammad N."/>
            <person name="Ho H."/>
            <person name="Lee Y.-J."/>
            <person name="Nguyen T."/>
            <person name="Ho J."/>
            <person name="Kim S.-G."/>
        </authorList>
    </citation>
    <scope>NUCLEOTIDE SEQUENCE [LARGE SCALE GENOMIC DNA]</scope>
    <source>
        <strain evidence="2 3">WSW3-B6</strain>
    </source>
</reference>
<dbReference type="PROSITE" id="PS51471">
    <property type="entry name" value="FE2OG_OXY"/>
    <property type="match status" value="1"/>
</dbReference>
<keyword evidence="3" id="KW-1185">Reference proteome</keyword>
<dbReference type="Pfam" id="PF13532">
    <property type="entry name" value="2OG-FeII_Oxy_2"/>
    <property type="match status" value="1"/>
</dbReference>
<protein>
    <submittedName>
        <fullName evidence="2">Alpha-ketoglutarate-dependent dioxygenase AlkB</fullName>
    </submittedName>
</protein>
<feature type="domain" description="Fe2OG dioxygenase" evidence="1">
    <location>
        <begin position="104"/>
        <end position="201"/>
    </location>
</feature>
<dbReference type="GO" id="GO:0051213">
    <property type="term" value="F:dioxygenase activity"/>
    <property type="evidence" value="ECO:0007669"/>
    <property type="project" value="UniProtKB-KW"/>
</dbReference>
<gene>
    <name evidence="2" type="ORF">K1I41_05985</name>
</gene>
<proteinExistence type="predicted"/>
<dbReference type="SUPFAM" id="SSF51197">
    <property type="entry name" value="Clavaminate synthase-like"/>
    <property type="match status" value="1"/>
</dbReference>
<dbReference type="EMBL" id="CP080429">
    <property type="protein sequence ID" value="QYJ69437.1"/>
    <property type="molecule type" value="Genomic_DNA"/>
</dbReference>